<feature type="region of interest" description="Disordered" evidence="1">
    <location>
        <begin position="103"/>
        <end position="126"/>
    </location>
</feature>
<evidence type="ECO:0000313" key="3">
    <source>
        <dbReference type="Proteomes" id="UP001607303"/>
    </source>
</evidence>
<dbReference type="Proteomes" id="UP001607303">
    <property type="component" value="Unassembled WGS sequence"/>
</dbReference>
<name>A0ABD2CYW7_VESMC</name>
<keyword evidence="3" id="KW-1185">Reference proteome</keyword>
<dbReference type="AlphaFoldDB" id="A0ABD2CYW7"/>
<proteinExistence type="predicted"/>
<reference evidence="2 3" key="1">
    <citation type="journal article" date="2024" name="Ann. Entomol. Soc. Am.">
        <title>Genomic analyses of the southern and eastern yellowjacket wasps (Hymenoptera: Vespidae) reveal evolutionary signatures of social life.</title>
        <authorList>
            <person name="Catto M.A."/>
            <person name="Caine P.B."/>
            <person name="Orr S.E."/>
            <person name="Hunt B.G."/>
            <person name="Goodisman M.A.D."/>
        </authorList>
    </citation>
    <scope>NUCLEOTIDE SEQUENCE [LARGE SCALE GENOMIC DNA]</scope>
    <source>
        <strain evidence="2">232</strain>
        <tissue evidence="2">Head and thorax</tissue>
    </source>
</reference>
<evidence type="ECO:0000313" key="2">
    <source>
        <dbReference type="EMBL" id="KAL2750226.1"/>
    </source>
</evidence>
<sequence length="202" mass="23019">MVSLITVDSAPSQRFKTIGTALASVSSSVSVEEFAIRRLVESHDRRSIVHLNRAVIKVLLGNTINHRAGISSKAFPFEASSLSLTFRIQRYAASVRGYNPLRSEKFNEGTSDDKGEEEEKGDTGDEHVQGECIDYLSTFAHDLIEDRYYLDDDDSTDKFNSNRIDVCPWPNIDFVNSDINWKISNTVYRENEVKWIIETYRE</sequence>
<organism evidence="2 3">
    <name type="scientific">Vespula maculifrons</name>
    <name type="common">Eastern yellow jacket</name>
    <name type="synonym">Wasp</name>
    <dbReference type="NCBI Taxonomy" id="7453"/>
    <lineage>
        <taxon>Eukaryota</taxon>
        <taxon>Metazoa</taxon>
        <taxon>Ecdysozoa</taxon>
        <taxon>Arthropoda</taxon>
        <taxon>Hexapoda</taxon>
        <taxon>Insecta</taxon>
        <taxon>Pterygota</taxon>
        <taxon>Neoptera</taxon>
        <taxon>Endopterygota</taxon>
        <taxon>Hymenoptera</taxon>
        <taxon>Apocrita</taxon>
        <taxon>Aculeata</taxon>
        <taxon>Vespoidea</taxon>
        <taxon>Vespidae</taxon>
        <taxon>Vespinae</taxon>
        <taxon>Vespula</taxon>
    </lineage>
</organism>
<protein>
    <submittedName>
        <fullName evidence="2">Myb-like protein X</fullName>
    </submittedName>
</protein>
<evidence type="ECO:0000256" key="1">
    <source>
        <dbReference type="SAM" id="MobiDB-lite"/>
    </source>
</evidence>
<comment type="caution">
    <text evidence="2">The sequence shown here is derived from an EMBL/GenBank/DDBJ whole genome shotgun (WGS) entry which is preliminary data.</text>
</comment>
<gene>
    <name evidence="2" type="ORF">V1477_001545</name>
</gene>
<dbReference type="EMBL" id="JAYRBN010000022">
    <property type="protein sequence ID" value="KAL2750226.1"/>
    <property type="molecule type" value="Genomic_DNA"/>
</dbReference>
<accession>A0ABD2CYW7</accession>
<feature type="compositionally biased region" description="Basic and acidic residues" evidence="1">
    <location>
        <begin position="103"/>
        <end position="113"/>
    </location>
</feature>